<dbReference type="AlphaFoldDB" id="A0AAV8X1Q7"/>
<evidence type="ECO:0000256" key="1">
    <source>
        <dbReference type="SAM" id="MobiDB-lite"/>
    </source>
</evidence>
<reference evidence="2" key="1">
    <citation type="journal article" date="2023" name="Insect Mol. Biol.">
        <title>Genome sequencing provides insights into the evolution of gene families encoding plant cell wall-degrading enzymes in longhorned beetles.</title>
        <authorList>
            <person name="Shin N.R."/>
            <person name="Okamura Y."/>
            <person name="Kirsch R."/>
            <person name="Pauchet Y."/>
        </authorList>
    </citation>
    <scope>NUCLEOTIDE SEQUENCE</scope>
    <source>
        <strain evidence="2">AMC_N1</strain>
    </source>
</reference>
<name>A0AAV8X1Q7_9CUCU</name>
<dbReference type="EMBL" id="JAPWTK010001431">
    <property type="protein sequence ID" value="KAJ8932536.1"/>
    <property type="molecule type" value="Genomic_DNA"/>
</dbReference>
<gene>
    <name evidence="2" type="ORF">NQ318_017667</name>
</gene>
<accession>A0AAV8X1Q7</accession>
<sequence>MKNIKINQMMMLKIITTLNLKTMNKRKGRDYRSYETKLDSSEKRSNHNKERYETKSKSSYKNKNRARSDDSDSERERNNRKKEKT</sequence>
<organism evidence="2 3">
    <name type="scientific">Aromia moschata</name>
    <dbReference type="NCBI Taxonomy" id="1265417"/>
    <lineage>
        <taxon>Eukaryota</taxon>
        <taxon>Metazoa</taxon>
        <taxon>Ecdysozoa</taxon>
        <taxon>Arthropoda</taxon>
        <taxon>Hexapoda</taxon>
        <taxon>Insecta</taxon>
        <taxon>Pterygota</taxon>
        <taxon>Neoptera</taxon>
        <taxon>Endopterygota</taxon>
        <taxon>Coleoptera</taxon>
        <taxon>Polyphaga</taxon>
        <taxon>Cucujiformia</taxon>
        <taxon>Chrysomeloidea</taxon>
        <taxon>Cerambycidae</taxon>
        <taxon>Cerambycinae</taxon>
        <taxon>Callichromatini</taxon>
        <taxon>Aromia</taxon>
    </lineage>
</organism>
<keyword evidence="3" id="KW-1185">Reference proteome</keyword>
<evidence type="ECO:0000313" key="2">
    <source>
        <dbReference type="EMBL" id="KAJ8932536.1"/>
    </source>
</evidence>
<feature type="region of interest" description="Disordered" evidence="1">
    <location>
        <begin position="22"/>
        <end position="85"/>
    </location>
</feature>
<feature type="compositionally biased region" description="Basic and acidic residues" evidence="1">
    <location>
        <begin position="30"/>
        <end position="56"/>
    </location>
</feature>
<protein>
    <submittedName>
        <fullName evidence="2">Uncharacterized protein</fullName>
    </submittedName>
</protein>
<feature type="compositionally biased region" description="Basic and acidic residues" evidence="1">
    <location>
        <begin position="66"/>
        <end position="77"/>
    </location>
</feature>
<comment type="caution">
    <text evidence="2">The sequence shown here is derived from an EMBL/GenBank/DDBJ whole genome shotgun (WGS) entry which is preliminary data.</text>
</comment>
<evidence type="ECO:0000313" key="3">
    <source>
        <dbReference type="Proteomes" id="UP001162162"/>
    </source>
</evidence>
<proteinExistence type="predicted"/>
<dbReference type="Proteomes" id="UP001162162">
    <property type="component" value="Unassembled WGS sequence"/>
</dbReference>